<dbReference type="Pfam" id="PF07714">
    <property type="entry name" value="PK_Tyr_Ser-Thr"/>
    <property type="match status" value="1"/>
</dbReference>
<protein>
    <submittedName>
        <fullName evidence="6">Kinase-like protein</fullName>
    </submittedName>
</protein>
<dbReference type="Gene3D" id="1.10.510.10">
    <property type="entry name" value="Transferase(Phosphotransferase) domain 1"/>
    <property type="match status" value="1"/>
</dbReference>
<keyword evidence="7" id="KW-1185">Reference proteome</keyword>
<dbReference type="SUPFAM" id="SSF56112">
    <property type="entry name" value="Protein kinase-like (PK-like)"/>
    <property type="match status" value="1"/>
</dbReference>
<dbReference type="SMART" id="SM00220">
    <property type="entry name" value="S_TKc"/>
    <property type="match status" value="1"/>
</dbReference>
<evidence type="ECO:0000256" key="3">
    <source>
        <dbReference type="ARBA" id="ARBA00022777"/>
    </source>
</evidence>
<dbReference type="AlphaFoldDB" id="A0A5C3N930"/>
<sequence>MPEDRQLRRLAINILQDLSETSERFPSQLFVNDIQQDSYDIIAGSELSDIFQARIHSRVVALKRLRFFLSSSLQQRKKLRQLFLREALLWRQLHHPFILPMIGISVEDSNGAVSMVLPWMRCGNVIQLLERRRLPDKAMKRLASPNTSSNLICEVATGLEYLHSQGIVHGDLKGSNILVDDEGHARVTDFGLSTFVDTHVTDPLEGSGSIQWMAPELIFGFDGAPPVRTKKADVYSFACTVWEMYTLQPPFPETQRKFAVIERLMKLERPPLPTKDTYAGRAMDANLWQIVQQCWAEDPQERPDMQEVIREH</sequence>
<dbReference type="GO" id="GO:0004674">
    <property type="term" value="F:protein serine/threonine kinase activity"/>
    <property type="evidence" value="ECO:0007669"/>
    <property type="project" value="TreeGrafter"/>
</dbReference>
<evidence type="ECO:0000256" key="4">
    <source>
        <dbReference type="ARBA" id="ARBA00022840"/>
    </source>
</evidence>
<dbReference type="InterPro" id="IPR051681">
    <property type="entry name" value="Ser/Thr_Kinases-Pseudokinases"/>
</dbReference>
<dbReference type="PANTHER" id="PTHR44329">
    <property type="entry name" value="SERINE/THREONINE-PROTEIN KINASE TNNI3K-RELATED"/>
    <property type="match status" value="1"/>
</dbReference>
<dbReference type="InterPro" id="IPR001245">
    <property type="entry name" value="Ser-Thr/Tyr_kinase_cat_dom"/>
</dbReference>
<dbReference type="InterPro" id="IPR011009">
    <property type="entry name" value="Kinase-like_dom_sf"/>
</dbReference>
<evidence type="ECO:0000313" key="7">
    <source>
        <dbReference type="Proteomes" id="UP000305948"/>
    </source>
</evidence>
<gene>
    <name evidence="6" type="ORF">OE88DRAFT_1626754</name>
</gene>
<dbReference type="PANTHER" id="PTHR44329:SF288">
    <property type="entry name" value="MITOGEN-ACTIVATED PROTEIN KINASE KINASE KINASE 20"/>
    <property type="match status" value="1"/>
</dbReference>
<dbReference type="EMBL" id="ML213508">
    <property type="protein sequence ID" value="TFK52966.1"/>
    <property type="molecule type" value="Genomic_DNA"/>
</dbReference>
<reference evidence="6 7" key="1">
    <citation type="journal article" date="2019" name="Nat. Ecol. Evol.">
        <title>Megaphylogeny resolves global patterns of mushroom evolution.</title>
        <authorList>
            <person name="Varga T."/>
            <person name="Krizsan K."/>
            <person name="Foldi C."/>
            <person name="Dima B."/>
            <person name="Sanchez-Garcia M."/>
            <person name="Sanchez-Ramirez S."/>
            <person name="Szollosi G.J."/>
            <person name="Szarkandi J.G."/>
            <person name="Papp V."/>
            <person name="Albert L."/>
            <person name="Andreopoulos W."/>
            <person name="Angelini C."/>
            <person name="Antonin V."/>
            <person name="Barry K.W."/>
            <person name="Bougher N.L."/>
            <person name="Buchanan P."/>
            <person name="Buyck B."/>
            <person name="Bense V."/>
            <person name="Catcheside P."/>
            <person name="Chovatia M."/>
            <person name="Cooper J."/>
            <person name="Damon W."/>
            <person name="Desjardin D."/>
            <person name="Finy P."/>
            <person name="Geml J."/>
            <person name="Haridas S."/>
            <person name="Hughes K."/>
            <person name="Justo A."/>
            <person name="Karasinski D."/>
            <person name="Kautmanova I."/>
            <person name="Kiss B."/>
            <person name="Kocsube S."/>
            <person name="Kotiranta H."/>
            <person name="LaButti K.M."/>
            <person name="Lechner B.E."/>
            <person name="Liimatainen K."/>
            <person name="Lipzen A."/>
            <person name="Lukacs Z."/>
            <person name="Mihaltcheva S."/>
            <person name="Morgado L.N."/>
            <person name="Niskanen T."/>
            <person name="Noordeloos M.E."/>
            <person name="Ohm R.A."/>
            <person name="Ortiz-Santana B."/>
            <person name="Ovrebo C."/>
            <person name="Racz N."/>
            <person name="Riley R."/>
            <person name="Savchenko A."/>
            <person name="Shiryaev A."/>
            <person name="Soop K."/>
            <person name="Spirin V."/>
            <person name="Szebenyi C."/>
            <person name="Tomsovsky M."/>
            <person name="Tulloss R.E."/>
            <person name="Uehling J."/>
            <person name="Grigoriev I.V."/>
            <person name="Vagvolgyi C."/>
            <person name="Papp T."/>
            <person name="Martin F.M."/>
            <person name="Miettinen O."/>
            <person name="Hibbett D.S."/>
            <person name="Nagy L.G."/>
        </authorList>
    </citation>
    <scope>NUCLEOTIDE SEQUENCE [LARGE SCALE GENOMIC DNA]</scope>
    <source>
        <strain evidence="6 7">OMC1185</strain>
    </source>
</reference>
<evidence type="ECO:0000256" key="2">
    <source>
        <dbReference type="ARBA" id="ARBA00022741"/>
    </source>
</evidence>
<evidence type="ECO:0000259" key="5">
    <source>
        <dbReference type="PROSITE" id="PS50011"/>
    </source>
</evidence>
<dbReference type="STRING" id="5364.A0A5C3N930"/>
<evidence type="ECO:0000256" key="1">
    <source>
        <dbReference type="ARBA" id="ARBA00022679"/>
    </source>
</evidence>
<dbReference type="InterPro" id="IPR000719">
    <property type="entry name" value="Prot_kinase_dom"/>
</dbReference>
<dbReference type="InterPro" id="IPR008271">
    <property type="entry name" value="Ser/Thr_kinase_AS"/>
</dbReference>
<evidence type="ECO:0000313" key="6">
    <source>
        <dbReference type="EMBL" id="TFK52966.1"/>
    </source>
</evidence>
<dbReference type="PROSITE" id="PS50011">
    <property type="entry name" value="PROTEIN_KINASE_DOM"/>
    <property type="match status" value="1"/>
</dbReference>
<proteinExistence type="predicted"/>
<organism evidence="6 7">
    <name type="scientific">Heliocybe sulcata</name>
    <dbReference type="NCBI Taxonomy" id="5364"/>
    <lineage>
        <taxon>Eukaryota</taxon>
        <taxon>Fungi</taxon>
        <taxon>Dikarya</taxon>
        <taxon>Basidiomycota</taxon>
        <taxon>Agaricomycotina</taxon>
        <taxon>Agaricomycetes</taxon>
        <taxon>Gloeophyllales</taxon>
        <taxon>Gloeophyllaceae</taxon>
        <taxon>Heliocybe</taxon>
    </lineage>
</organism>
<keyword evidence="4" id="KW-0067">ATP-binding</keyword>
<name>A0A5C3N930_9AGAM</name>
<dbReference type="OrthoDB" id="4062651at2759"/>
<keyword evidence="3 6" id="KW-0418">Kinase</keyword>
<keyword evidence="2" id="KW-0547">Nucleotide-binding</keyword>
<dbReference type="GO" id="GO:0005524">
    <property type="term" value="F:ATP binding"/>
    <property type="evidence" value="ECO:0007669"/>
    <property type="project" value="UniProtKB-KW"/>
</dbReference>
<dbReference type="PROSITE" id="PS00108">
    <property type="entry name" value="PROTEIN_KINASE_ST"/>
    <property type="match status" value="1"/>
</dbReference>
<keyword evidence="1" id="KW-0808">Transferase</keyword>
<accession>A0A5C3N930</accession>
<feature type="domain" description="Protein kinase" evidence="5">
    <location>
        <begin position="36"/>
        <end position="312"/>
    </location>
</feature>
<dbReference type="Proteomes" id="UP000305948">
    <property type="component" value="Unassembled WGS sequence"/>
</dbReference>